<keyword evidence="6 9" id="KW-0030">Aminoacyl-tRNA synthetase</keyword>
<evidence type="ECO:0000313" key="10">
    <source>
        <dbReference type="EMBL" id="KAK7206350.1"/>
    </source>
</evidence>
<keyword evidence="5 9" id="KW-0648">Protein biosynthesis</keyword>
<evidence type="ECO:0000256" key="8">
    <source>
        <dbReference type="ARBA" id="ARBA00048248"/>
    </source>
</evidence>
<keyword evidence="4 9" id="KW-0067">ATP-binding</keyword>
<dbReference type="InterPro" id="IPR002305">
    <property type="entry name" value="aa-tRNA-synth_Ic"/>
</dbReference>
<accession>A0ABR1F944</accession>
<dbReference type="Gene3D" id="3.40.50.620">
    <property type="entry name" value="HUPs"/>
    <property type="match status" value="1"/>
</dbReference>
<gene>
    <name evidence="10" type="ORF">BZA70DRAFT_236526</name>
</gene>
<dbReference type="Proteomes" id="UP001498771">
    <property type="component" value="Unassembled WGS sequence"/>
</dbReference>
<comment type="caution">
    <text evidence="10">The sequence shown here is derived from an EMBL/GenBank/DDBJ whole genome shotgun (WGS) entry which is preliminary data.</text>
</comment>
<dbReference type="NCBIfam" id="TIGR00234">
    <property type="entry name" value="tyrS"/>
    <property type="match status" value="1"/>
</dbReference>
<dbReference type="PANTHER" id="PTHR11766:SF0">
    <property type="entry name" value="TYROSINE--TRNA LIGASE, MITOCHONDRIAL"/>
    <property type="match status" value="1"/>
</dbReference>
<evidence type="ECO:0000256" key="5">
    <source>
        <dbReference type="ARBA" id="ARBA00022917"/>
    </source>
</evidence>
<organism evidence="10 11">
    <name type="scientific">Myxozyma melibiosi</name>
    <dbReference type="NCBI Taxonomy" id="54550"/>
    <lineage>
        <taxon>Eukaryota</taxon>
        <taxon>Fungi</taxon>
        <taxon>Dikarya</taxon>
        <taxon>Ascomycota</taxon>
        <taxon>Saccharomycotina</taxon>
        <taxon>Lipomycetes</taxon>
        <taxon>Lipomycetales</taxon>
        <taxon>Lipomycetaceae</taxon>
        <taxon>Myxozyma</taxon>
    </lineage>
</organism>
<protein>
    <recommendedName>
        <fullName evidence="1 9">Tyrosine--tRNA ligase</fullName>
        <ecNumber evidence="1 9">6.1.1.1</ecNumber>
    </recommendedName>
    <alternativeName>
        <fullName evidence="7 9">Tyrosyl-tRNA synthetase</fullName>
    </alternativeName>
</protein>
<dbReference type="PRINTS" id="PR01040">
    <property type="entry name" value="TRNASYNTHTYR"/>
</dbReference>
<evidence type="ECO:0000256" key="7">
    <source>
        <dbReference type="ARBA" id="ARBA00033323"/>
    </source>
</evidence>
<dbReference type="CDD" id="cd00805">
    <property type="entry name" value="TyrRS_core"/>
    <property type="match status" value="1"/>
</dbReference>
<evidence type="ECO:0000256" key="9">
    <source>
        <dbReference type="RuleBase" id="RU361234"/>
    </source>
</evidence>
<comment type="similarity">
    <text evidence="9">Belongs to the class-I aminoacyl-tRNA synthetase family.</text>
</comment>
<dbReference type="InterPro" id="IPR002307">
    <property type="entry name" value="Tyr-tRNA-ligase"/>
</dbReference>
<dbReference type="PROSITE" id="PS00178">
    <property type="entry name" value="AA_TRNA_LIGASE_I"/>
    <property type="match status" value="1"/>
</dbReference>
<evidence type="ECO:0000256" key="4">
    <source>
        <dbReference type="ARBA" id="ARBA00022840"/>
    </source>
</evidence>
<dbReference type="SUPFAM" id="SSF55174">
    <property type="entry name" value="Alpha-L RNA-binding motif"/>
    <property type="match status" value="1"/>
</dbReference>
<dbReference type="Pfam" id="PF00579">
    <property type="entry name" value="tRNA-synt_1b"/>
    <property type="match status" value="1"/>
</dbReference>
<dbReference type="SUPFAM" id="SSF52374">
    <property type="entry name" value="Nucleotidylyl transferase"/>
    <property type="match status" value="1"/>
</dbReference>
<keyword evidence="3 9" id="KW-0547">Nucleotide-binding</keyword>
<evidence type="ECO:0000256" key="3">
    <source>
        <dbReference type="ARBA" id="ARBA00022741"/>
    </source>
</evidence>
<dbReference type="InterPro" id="IPR001412">
    <property type="entry name" value="aa-tRNA-synth_I_CS"/>
</dbReference>
<dbReference type="InterPro" id="IPR036986">
    <property type="entry name" value="S4_RNA-bd_sf"/>
</dbReference>
<evidence type="ECO:0000256" key="2">
    <source>
        <dbReference type="ARBA" id="ARBA00022598"/>
    </source>
</evidence>
<dbReference type="RefSeq" id="XP_064769383.1">
    <property type="nucleotide sequence ID" value="XM_064910381.1"/>
</dbReference>
<evidence type="ECO:0000256" key="1">
    <source>
        <dbReference type="ARBA" id="ARBA00013160"/>
    </source>
</evidence>
<dbReference type="GeneID" id="90035893"/>
<dbReference type="Gene3D" id="1.10.240.10">
    <property type="entry name" value="Tyrosyl-Transfer RNA Synthetase"/>
    <property type="match status" value="1"/>
</dbReference>
<dbReference type="EC" id="6.1.1.1" evidence="1 9"/>
<dbReference type="Gene3D" id="3.10.290.10">
    <property type="entry name" value="RNA-binding S4 domain"/>
    <property type="match status" value="1"/>
</dbReference>
<keyword evidence="11" id="KW-1185">Reference proteome</keyword>
<reference evidence="10 11" key="1">
    <citation type="submission" date="2024-03" db="EMBL/GenBank/DDBJ databases">
        <title>Genome-scale model development and genomic sequencing of the oleaginous clade Lipomyces.</title>
        <authorList>
            <consortium name="Lawrence Berkeley National Laboratory"/>
            <person name="Czajka J.J."/>
            <person name="Han Y."/>
            <person name="Kim J."/>
            <person name="Mondo S.J."/>
            <person name="Hofstad B.A."/>
            <person name="Robles A."/>
            <person name="Haridas S."/>
            <person name="Riley R."/>
            <person name="LaButti K."/>
            <person name="Pangilinan J."/>
            <person name="Andreopoulos W."/>
            <person name="Lipzen A."/>
            <person name="Yan J."/>
            <person name="Wang M."/>
            <person name="Ng V."/>
            <person name="Grigoriev I.V."/>
            <person name="Spatafora J.W."/>
            <person name="Magnuson J.K."/>
            <person name="Baker S.E."/>
            <person name="Pomraning K.R."/>
        </authorList>
    </citation>
    <scope>NUCLEOTIDE SEQUENCE [LARGE SCALE GENOMIC DNA]</scope>
    <source>
        <strain evidence="10 11">Phaff 52-87</strain>
    </source>
</reference>
<dbReference type="PANTHER" id="PTHR11766">
    <property type="entry name" value="TYROSYL-TRNA SYNTHETASE"/>
    <property type="match status" value="1"/>
</dbReference>
<comment type="catalytic activity">
    <reaction evidence="8 9">
        <text>tRNA(Tyr) + L-tyrosine + ATP = L-tyrosyl-tRNA(Tyr) + AMP + diphosphate + H(+)</text>
        <dbReference type="Rhea" id="RHEA:10220"/>
        <dbReference type="Rhea" id="RHEA-COMP:9706"/>
        <dbReference type="Rhea" id="RHEA-COMP:9707"/>
        <dbReference type="ChEBI" id="CHEBI:15378"/>
        <dbReference type="ChEBI" id="CHEBI:30616"/>
        <dbReference type="ChEBI" id="CHEBI:33019"/>
        <dbReference type="ChEBI" id="CHEBI:58315"/>
        <dbReference type="ChEBI" id="CHEBI:78442"/>
        <dbReference type="ChEBI" id="CHEBI:78536"/>
        <dbReference type="ChEBI" id="CHEBI:456215"/>
        <dbReference type="EC" id="6.1.1.1"/>
    </reaction>
</comment>
<evidence type="ECO:0000313" key="11">
    <source>
        <dbReference type="Proteomes" id="UP001498771"/>
    </source>
</evidence>
<evidence type="ECO:0000256" key="6">
    <source>
        <dbReference type="ARBA" id="ARBA00023146"/>
    </source>
</evidence>
<sequence>YCGADPTAKSLHVGNLVPLLAMLHFGIRGHDMIGLVGGATVEVGDPSGRATERTKMEDGVRLSNEEKISLQMKKILENAIAYAKRRGFTNIGKLTMANNADWWKQISFLGFMDTVGRHLRVQEMLKRQSVQSRIESEAGIGYNEFTYQAMQAYDFFHLHHTLGCRVQVGGSDQYGNIISGVDLTARLQHAKGLPKLATYGVTTPLLTTTTGEKLGKSAGNAVWLDPELTSPFALYQYFVRIPDADVEKYLKILTLMPLAEIAAVVEAHAKDESLRVGQHALAKEVTDMIHGDGAGDRARVQSSILFAAPNQGVEYDADTIIDAFEGDSQLKHFTASEILGQRLMQVIKLVDSRSGKAIKELIAGGGVYAGPKLERITDVKTVVSEDLLIDGRLLLLRLGKANMRLIALQ</sequence>
<name>A0ABR1F944_9ASCO</name>
<dbReference type="InterPro" id="IPR024088">
    <property type="entry name" value="Tyr-tRNA-ligase_bac-type"/>
</dbReference>
<feature type="non-terminal residue" evidence="10">
    <location>
        <position position="1"/>
    </location>
</feature>
<keyword evidence="2 9" id="KW-0436">Ligase</keyword>
<dbReference type="InterPro" id="IPR014729">
    <property type="entry name" value="Rossmann-like_a/b/a_fold"/>
</dbReference>
<proteinExistence type="inferred from homology"/>
<dbReference type="EMBL" id="JBBJBU010000003">
    <property type="protein sequence ID" value="KAK7206350.1"/>
    <property type="molecule type" value="Genomic_DNA"/>
</dbReference>